<dbReference type="PANTHER" id="PTHR46219:SF18">
    <property type="entry name" value="SHKT DOMAIN-CONTAINING PROTEIN"/>
    <property type="match status" value="1"/>
</dbReference>
<dbReference type="Gene3D" id="1.10.10.1940">
    <property type="match status" value="3"/>
</dbReference>
<dbReference type="Proteomes" id="UP000887540">
    <property type="component" value="Unplaced"/>
</dbReference>
<reference evidence="7" key="1">
    <citation type="submission" date="2022-11" db="UniProtKB">
        <authorList>
            <consortium name="WormBaseParasite"/>
        </authorList>
    </citation>
    <scope>IDENTIFICATION</scope>
</reference>
<evidence type="ECO:0000313" key="6">
    <source>
        <dbReference type="Proteomes" id="UP000887540"/>
    </source>
</evidence>
<dbReference type="InterPro" id="IPR003582">
    <property type="entry name" value="ShKT_dom"/>
</dbReference>
<evidence type="ECO:0000256" key="4">
    <source>
        <dbReference type="SAM" id="Phobius"/>
    </source>
</evidence>
<dbReference type="SMART" id="SM00254">
    <property type="entry name" value="ShKT"/>
    <property type="match status" value="3"/>
</dbReference>
<keyword evidence="4" id="KW-0812">Transmembrane</keyword>
<dbReference type="FunFam" id="1.10.10.1940:FF:000002">
    <property type="entry name" value="PHAryngeal gland Toxin-related"/>
    <property type="match status" value="3"/>
</dbReference>
<keyword evidence="2" id="KW-1015">Disulfide bond</keyword>
<dbReference type="WBParaSite" id="ACRNAN_scaffold9726.g25835.t1">
    <property type="protein sequence ID" value="ACRNAN_scaffold9726.g25835.t1"/>
    <property type="gene ID" value="ACRNAN_scaffold9726.g25835"/>
</dbReference>
<evidence type="ECO:0000313" key="7">
    <source>
        <dbReference type="WBParaSite" id="ACRNAN_scaffold9726.g25835.t1"/>
    </source>
</evidence>
<name>A0A914END3_9BILA</name>
<keyword evidence="6" id="KW-1185">Reference proteome</keyword>
<keyword evidence="4" id="KW-0472">Membrane</keyword>
<evidence type="ECO:0000256" key="2">
    <source>
        <dbReference type="ARBA" id="ARBA00023157"/>
    </source>
</evidence>
<dbReference type="Pfam" id="PF01549">
    <property type="entry name" value="ShK"/>
    <property type="match status" value="3"/>
</dbReference>
<organism evidence="6 7">
    <name type="scientific">Acrobeloides nanus</name>
    <dbReference type="NCBI Taxonomy" id="290746"/>
    <lineage>
        <taxon>Eukaryota</taxon>
        <taxon>Metazoa</taxon>
        <taxon>Ecdysozoa</taxon>
        <taxon>Nematoda</taxon>
        <taxon>Chromadorea</taxon>
        <taxon>Rhabditida</taxon>
        <taxon>Tylenchina</taxon>
        <taxon>Cephalobomorpha</taxon>
        <taxon>Cephaloboidea</taxon>
        <taxon>Cephalobidae</taxon>
        <taxon>Acrobeloides</taxon>
    </lineage>
</organism>
<accession>A0A914END3</accession>
<protein>
    <submittedName>
        <fullName evidence="7">ShKT domain-containing protein</fullName>
    </submittedName>
</protein>
<evidence type="ECO:0000256" key="1">
    <source>
        <dbReference type="ARBA" id="ARBA00022729"/>
    </source>
</evidence>
<feature type="transmembrane region" description="Helical" evidence="4">
    <location>
        <begin position="20"/>
        <end position="44"/>
    </location>
</feature>
<evidence type="ECO:0000256" key="3">
    <source>
        <dbReference type="PROSITE-ProRule" id="PRU01005"/>
    </source>
</evidence>
<sequence length="196" mass="21221">MIGNITTRKLHKRVVDPEIISIAIIFWNMYSTIFLCLTFVYYAASVCVDLTNPTTGVSDCSSRAYLCNNSLYYTLMTQQCPATCGRCSTSTSTGTSTSCVDLTNLSTGVSDCSSKAYLCNNSLYYTLMTQQCPATCGRCSTSTSTGTSTSCVDLTNPSTGVSDCSSRAYLCNNSLYYTLMTQQCPRTCGRCTTGKK</sequence>
<evidence type="ECO:0000259" key="5">
    <source>
        <dbReference type="PROSITE" id="PS51670"/>
    </source>
</evidence>
<dbReference type="PANTHER" id="PTHR46219">
    <property type="entry name" value="PROTEIN CBG11138"/>
    <property type="match status" value="1"/>
</dbReference>
<comment type="caution">
    <text evidence="3">Lacks conserved residue(s) required for the propagation of feature annotation.</text>
</comment>
<keyword evidence="4" id="KW-1133">Transmembrane helix</keyword>
<keyword evidence="1" id="KW-0732">Signal</keyword>
<dbReference type="AlphaFoldDB" id="A0A914END3"/>
<dbReference type="PROSITE" id="PS51670">
    <property type="entry name" value="SHKT"/>
    <property type="match status" value="1"/>
</dbReference>
<feature type="domain" description="ShKT" evidence="5">
    <location>
        <begin position="90"/>
        <end position="139"/>
    </location>
</feature>
<proteinExistence type="predicted"/>